<evidence type="ECO:0000259" key="1">
    <source>
        <dbReference type="Pfam" id="PF06855"/>
    </source>
</evidence>
<dbReference type="Proteomes" id="UP001519307">
    <property type="component" value="Unassembled WGS sequence"/>
</dbReference>
<dbReference type="InterPro" id="IPR023089">
    <property type="entry name" value="YozE_SAM-like"/>
</dbReference>
<evidence type="ECO:0000313" key="3">
    <source>
        <dbReference type="Proteomes" id="UP001519307"/>
    </source>
</evidence>
<keyword evidence="3" id="KW-1185">Reference proteome</keyword>
<organism evidence="2 3">
    <name type="scientific">Clostridium algifaecis</name>
    <dbReference type="NCBI Taxonomy" id="1472040"/>
    <lineage>
        <taxon>Bacteria</taxon>
        <taxon>Bacillati</taxon>
        <taxon>Bacillota</taxon>
        <taxon>Clostridia</taxon>
        <taxon>Eubacteriales</taxon>
        <taxon>Clostridiaceae</taxon>
        <taxon>Clostridium</taxon>
    </lineage>
</organism>
<feature type="domain" description="YozE SAM-like" evidence="1">
    <location>
        <begin position="93"/>
        <end position="157"/>
    </location>
</feature>
<sequence>MCKNYYDQTESYKELEEKDKAILDKWIKGKFQLSKRTYAKGSSYGLKHDFERETGIYVYNGQFKAAMIRAGFTAIYENEQNWHFKMKERIPNSFYRFCIRRYKYNDSSLGDFVRDMEKAPEFPKESIDKTEIKDYLYSKHACLGAMKAFEKAWKHFEKNKI</sequence>
<comment type="caution">
    <text evidence="2">The sequence shown here is derived from an EMBL/GenBank/DDBJ whole genome shotgun (WGS) entry which is preliminary data.</text>
</comment>
<dbReference type="InterPro" id="IPR036806">
    <property type="entry name" value="YozE_SAM-like_sf"/>
</dbReference>
<dbReference type="SUPFAM" id="SSF140652">
    <property type="entry name" value="YozE-like"/>
    <property type="match status" value="1"/>
</dbReference>
<protein>
    <submittedName>
        <fullName evidence="2">Uncharacterized protein YozE (UPF0346 family)</fullName>
    </submittedName>
</protein>
<proteinExistence type="predicted"/>
<dbReference type="EMBL" id="JAGGLM010000015">
    <property type="protein sequence ID" value="MBP2033468.1"/>
    <property type="molecule type" value="Genomic_DNA"/>
</dbReference>
<dbReference type="RefSeq" id="WP_209702632.1">
    <property type="nucleotide sequence ID" value="NZ_JAGGLM010000015.1"/>
</dbReference>
<dbReference type="Gene3D" id="1.10.150.260">
    <property type="entry name" value="YozE SAM-like"/>
    <property type="match status" value="1"/>
</dbReference>
<name>A0ABS4KTU2_9CLOT</name>
<dbReference type="Pfam" id="PF06855">
    <property type="entry name" value="YozE_SAM_like"/>
    <property type="match status" value="1"/>
</dbReference>
<evidence type="ECO:0000313" key="2">
    <source>
        <dbReference type="EMBL" id="MBP2033468.1"/>
    </source>
</evidence>
<reference evidence="2 3" key="1">
    <citation type="submission" date="2021-03" db="EMBL/GenBank/DDBJ databases">
        <title>Genomic Encyclopedia of Type Strains, Phase IV (KMG-IV): sequencing the most valuable type-strain genomes for metagenomic binning, comparative biology and taxonomic classification.</title>
        <authorList>
            <person name="Goeker M."/>
        </authorList>
    </citation>
    <scope>NUCLEOTIDE SEQUENCE [LARGE SCALE GENOMIC DNA]</scope>
    <source>
        <strain evidence="2 3">DSM 28783</strain>
    </source>
</reference>
<gene>
    <name evidence="2" type="ORF">J2Z42_002171</name>
</gene>
<accession>A0ABS4KTU2</accession>